<feature type="compositionally biased region" description="Polar residues" evidence="1">
    <location>
        <begin position="63"/>
        <end position="75"/>
    </location>
</feature>
<keyword evidence="3" id="KW-1185">Reference proteome</keyword>
<feature type="compositionally biased region" description="Basic and acidic residues" evidence="1">
    <location>
        <begin position="14"/>
        <end position="23"/>
    </location>
</feature>
<dbReference type="EMBL" id="JAHUTI010000051">
    <property type="protein sequence ID" value="MED6231508.1"/>
    <property type="molecule type" value="Genomic_DNA"/>
</dbReference>
<name>A0ABU7A146_9TELE</name>
<organism evidence="2 3">
    <name type="scientific">Ataeniobius toweri</name>
    <dbReference type="NCBI Taxonomy" id="208326"/>
    <lineage>
        <taxon>Eukaryota</taxon>
        <taxon>Metazoa</taxon>
        <taxon>Chordata</taxon>
        <taxon>Craniata</taxon>
        <taxon>Vertebrata</taxon>
        <taxon>Euteleostomi</taxon>
        <taxon>Actinopterygii</taxon>
        <taxon>Neopterygii</taxon>
        <taxon>Teleostei</taxon>
        <taxon>Neoteleostei</taxon>
        <taxon>Acanthomorphata</taxon>
        <taxon>Ovalentaria</taxon>
        <taxon>Atherinomorphae</taxon>
        <taxon>Cyprinodontiformes</taxon>
        <taxon>Goodeidae</taxon>
        <taxon>Ataeniobius</taxon>
    </lineage>
</organism>
<gene>
    <name evidence="2" type="ORF">ATANTOWER_022806</name>
</gene>
<evidence type="ECO:0000256" key="1">
    <source>
        <dbReference type="SAM" id="MobiDB-lite"/>
    </source>
</evidence>
<reference evidence="2 3" key="1">
    <citation type="submission" date="2021-07" db="EMBL/GenBank/DDBJ databases">
        <authorList>
            <person name="Palmer J.M."/>
        </authorList>
    </citation>
    <scope>NUCLEOTIDE SEQUENCE [LARGE SCALE GENOMIC DNA]</scope>
    <source>
        <strain evidence="2 3">AT_MEX2019</strain>
        <tissue evidence="2">Muscle</tissue>
    </source>
</reference>
<proteinExistence type="predicted"/>
<evidence type="ECO:0000313" key="2">
    <source>
        <dbReference type="EMBL" id="MED6231508.1"/>
    </source>
</evidence>
<protein>
    <submittedName>
        <fullName evidence="2">Uncharacterized protein</fullName>
    </submittedName>
</protein>
<accession>A0ABU7A146</accession>
<feature type="region of interest" description="Disordered" evidence="1">
    <location>
        <begin position="53"/>
        <end position="75"/>
    </location>
</feature>
<comment type="caution">
    <text evidence="2">The sequence shown here is derived from an EMBL/GenBank/DDBJ whole genome shotgun (WGS) entry which is preliminary data.</text>
</comment>
<sequence length="75" mass="8362">MAVHLNCQADQEEQYQRRSREAHSNPGGAAEILSSLRLLYWLRNMAAGMRNKSGTCRGLGGQDSFSRGQQRPISL</sequence>
<feature type="region of interest" description="Disordered" evidence="1">
    <location>
        <begin position="1"/>
        <end position="27"/>
    </location>
</feature>
<evidence type="ECO:0000313" key="3">
    <source>
        <dbReference type="Proteomes" id="UP001345963"/>
    </source>
</evidence>
<dbReference type="Proteomes" id="UP001345963">
    <property type="component" value="Unassembled WGS sequence"/>
</dbReference>